<proteinExistence type="predicted"/>
<protein>
    <submittedName>
        <fullName evidence="1">GM21735</fullName>
    </submittedName>
</protein>
<dbReference type="HOGENOM" id="CLU_2415633_0_0_1"/>
<accession>B4IJZ3</accession>
<keyword evidence="2" id="KW-1185">Reference proteome</keyword>
<gene>
    <name evidence="1" type="primary">Dsec\GM21735</name>
    <name evidence="1" type="ORF">Dsec_GM21735</name>
</gene>
<sequence length="92" mass="10963">MTLQCPKKNQKVWQRQDRRLMDTSEQFASPSAYPGTYPYPYPYPYFYHYSKPYPYSQPISLAIHLHMLRLTQPIVHHRHPIITFIILVVVGT</sequence>
<evidence type="ECO:0000313" key="1">
    <source>
        <dbReference type="EMBL" id="EDW51349.1"/>
    </source>
</evidence>
<reference evidence="1 2" key="1">
    <citation type="journal article" date="2007" name="Nature">
        <title>Evolution of genes and genomes on the Drosophila phylogeny.</title>
        <authorList>
            <consortium name="Drosophila 12 Genomes Consortium"/>
            <person name="Clark A.G."/>
            <person name="Eisen M.B."/>
            <person name="Smith D.R."/>
            <person name="Bergman C.M."/>
            <person name="Oliver B."/>
            <person name="Markow T.A."/>
            <person name="Kaufman T.C."/>
            <person name="Kellis M."/>
            <person name="Gelbart W."/>
            <person name="Iyer V.N."/>
            <person name="Pollard D.A."/>
            <person name="Sackton T.B."/>
            <person name="Larracuente A.M."/>
            <person name="Singh N.D."/>
            <person name="Abad J.P."/>
            <person name="Abt D.N."/>
            <person name="Adryan B."/>
            <person name="Aguade M."/>
            <person name="Akashi H."/>
            <person name="Anderson W.W."/>
            <person name="Aquadro C.F."/>
            <person name="Ardell D.H."/>
            <person name="Arguello R."/>
            <person name="Artieri C.G."/>
            <person name="Barbash D.A."/>
            <person name="Barker D."/>
            <person name="Barsanti P."/>
            <person name="Batterham P."/>
            <person name="Batzoglou S."/>
            <person name="Begun D."/>
            <person name="Bhutkar A."/>
            <person name="Blanco E."/>
            <person name="Bosak S.A."/>
            <person name="Bradley R.K."/>
            <person name="Brand A.D."/>
            <person name="Brent M.R."/>
            <person name="Brooks A.N."/>
            <person name="Brown R.H."/>
            <person name="Butlin R.K."/>
            <person name="Caggese C."/>
            <person name="Calvi B.R."/>
            <person name="Bernardo de Carvalho A."/>
            <person name="Caspi A."/>
            <person name="Castrezana S."/>
            <person name="Celniker S.E."/>
            <person name="Chang J.L."/>
            <person name="Chapple C."/>
            <person name="Chatterji S."/>
            <person name="Chinwalla A."/>
            <person name="Civetta A."/>
            <person name="Clifton S.W."/>
            <person name="Comeron J.M."/>
            <person name="Costello J.C."/>
            <person name="Coyne J.A."/>
            <person name="Daub J."/>
            <person name="David R.G."/>
            <person name="Delcher A.L."/>
            <person name="Delehaunty K."/>
            <person name="Do C.B."/>
            <person name="Ebling H."/>
            <person name="Edwards K."/>
            <person name="Eickbush T."/>
            <person name="Evans J.D."/>
            <person name="Filipski A."/>
            <person name="Findeiss S."/>
            <person name="Freyhult E."/>
            <person name="Fulton L."/>
            <person name="Fulton R."/>
            <person name="Garcia A.C."/>
            <person name="Gardiner A."/>
            <person name="Garfield D.A."/>
            <person name="Garvin B.E."/>
            <person name="Gibson G."/>
            <person name="Gilbert D."/>
            <person name="Gnerre S."/>
            <person name="Godfrey J."/>
            <person name="Good R."/>
            <person name="Gotea V."/>
            <person name="Gravely B."/>
            <person name="Greenberg A.J."/>
            <person name="Griffiths-Jones S."/>
            <person name="Gross S."/>
            <person name="Guigo R."/>
            <person name="Gustafson E.A."/>
            <person name="Haerty W."/>
            <person name="Hahn M.W."/>
            <person name="Halligan D.L."/>
            <person name="Halpern A.L."/>
            <person name="Halter G.M."/>
            <person name="Han M.V."/>
            <person name="Heger A."/>
            <person name="Hillier L."/>
            <person name="Hinrichs A.S."/>
            <person name="Holmes I."/>
            <person name="Hoskins R.A."/>
            <person name="Hubisz M.J."/>
            <person name="Hultmark D."/>
            <person name="Huntley M.A."/>
            <person name="Jaffe D.B."/>
            <person name="Jagadeeshan S."/>
            <person name="Jeck W.R."/>
            <person name="Johnson J."/>
            <person name="Jones C.D."/>
            <person name="Jordan W.C."/>
            <person name="Karpen G.H."/>
            <person name="Kataoka E."/>
            <person name="Keightley P.D."/>
            <person name="Kheradpour P."/>
            <person name="Kirkness E.F."/>
            <person name="Koerich L.B."/>
            <person name="Kristiansen K."/>
            <person name="Kudrna D."/>
            <person name="Kulathinal R.J."/>
            <person name="Kumar S."/>
            <person name="Kwok R."/>
            <person name="Lander E."/>
            <person name="Langley C.H."/>
            <person name="Lapoint R."/>
            <person name="Lazzaro B.P."/>
            <person name="Lee S.J."/>
            <person name="Levesque L."/>
            <person name="Li R."/>
            <person name="Lin C.F."/>
            <person name="Lin M.F."/>
            <person name="Lindblad-Toh K."/>
            <person name="Llopart A."/>
            <person name="Long M."/>
            <person name="Low L."/>
            <person name="Lozovsky E."/>
            <person name="Lu J."/>
            <person name="Luo M."/>
            <person name="Machado C.A."/>
            <person name="Makalowski W."/>
            <person name="Marzo M."/>
            <person name="Matsuda M."/>
            <person name="Matzkin L."/>
            <person name="McAllister B."/>
            <person name="McBride C.S."/>
            <person name="McKernan B."/>
            <person name="McKernan K."/>
            <person name="Mendez-Lago M."/>
            <person name="Minx P."/>
            <person name="Mollenhauer M.U."/>
            <person name="Montooth K."/>
            <person name="Mount S.M."/>
            <person name="Mu X."/>
            <person name="Myers E."/>
            <person name="Negre B."/>
            <person name="Newfeld S."/>
            <person name="Nielsen R."/>
            <person name="Noor M.A."/>
            <person name="O'Grady P."/>
            <person name="Pachter L."/>
            <person name="Papaceit M."/>
            <person name="Parisi M.J."/>
            <person name="Parisi M."/>
            <person name="Parts L."/>
            <person name="Pedersen J.S."/>
            <person name="Pesole G."/>
            <person name="Phillippy A.M."/>
            <person name="Ponting C.P."/>
            <person name="Pop M."/>
            <person name="Porcelli D."/>
            <person name="Powell J.R."/>
            <person name="Prohaska S."/>
            <person name="Pruitt K."/>
            <person name="Puig M."/>
            <person name="Quesneville H."/>
            <person name="Ram K.R."/>
            <person name="Rand D."/>
            <person name="Rasmussen M.D."/>
            <person name="Reed L.K."/>
            <person name="Reenan R."/>
            <person name="Reily A."/>
            <person name="Remington K.A."/>
            <person name="Rieger T.T."/>
            <person name="Ritchie M.G."/>
            <person name="Robin C."/>
            <person name="Rogers Y.H."/>
            <person name="Rohde C."/>
            <person name="Rozas J."/>
            <person name="Rubenfield M.J."/>
            <person name="Ruiz A."/>
            <person name="Russo S."/>
            <person name="Salzberg S.L."/>
            <person name="Sanchez-Gracia A."/>
            <person name="Saranga D.J."/>
            <person name="Sato H."/>
            <person name="Schaeffer S.W."/>
            <person name="Schatz M.C."/>
            <person name="Schlenke T."/>
            <person name="Schwartz R."/>
            <person name="Segarra C."/>
            <person name="Singh R.S."/>
            <person name="Sirot L."/>
            <person name="Sirota M."/>
            <person name="Sisneros N.B."/>
            <person name="Smith C.D."/>
            <person name="Smith T.F."/>
            <person name="Spieth J."/>
            <person name="Stage D.E."/>
            <person name="Stark A."/>
            <person name="Stephan W."/>
            <person name="Strausberg R.L."/>
            <person name="Strempel S."/>
            <person name="Sturgill D."/>
            <person name="Sutton G."/>
            <person name="Sutton G.G."/>
            <person name="Tao W."/>
            <person name="Teichmann S."/>
            <person name="Tobari Y.N."/>
            <person name="Tomimura Y."/>
            <person name="Tsolas J.M."/>
            <person name="Valente V.L."/>
            <person name="Venter E."/>
            <person name="Venter J.C."/>
            <person name="Vicario S."/>
            <person name="Vieira F.G."/>
            <person name="Vilella A.J."/>
            <person name="Villasante A."/>
            <person name="Walenz B."/>
            <person name="Wang J."/>
            <person name="Wasserman M."/>
            <person name="Watts T."/>
            <person name="Wilson D."/>
            <person name="Wilson R.K."/>
            <person name="Wing R.A."/>
            <person name="Wolfner M.F."/>
            <person name="Wong A."/>
            <person name="Wong G.K."/>
            <person name="Wu C.I."/>
            <person name="Wu G."/>
            <person name="Yamamoto D."/>
            <person name="Yang H.P."/>
            <person name="Yang S.P."/>
            <person name="Yorke J.A."/>
            <person name="Yoshida K."/>
            <person name="Zdobnov E."/>
            <person name="Zhang P."/>
            <person name="Zhang Y."/>
            <person name="Zimin A.V."/>
            <person name="Baldwin J."/>
            <person name="Abdouelleil A."/>
            <person name="Abdulkadir J."/>
            <person name="Abebe A."/>
            <person name="Abera B."/>
            <person name="Abreu J."/>
            <person name="Acer S.C."/>
            <person name="Aftuck L."/>
            <person name="Alexander A."/>
            <person name="An P."/>
            <person name="Anderson E."/>
            <person name="Anderson S."/>
            <person name="Arachi H."/>
            <person name="Azer M."/>
            <person name="Bachantsang P."/>
            <person name="Barry A."/>
            <person name="Bayul T."/>
            <person name="Berlin A."/>
            <person name="Bessette D."/>
            <person name="Bloom T."/>
            <person name="Blye J."/>
            <person name="Boguslavskiy L."/>
            <person name="Bonnet C."/>
            <person name="Boukhgalter B."/>
            <person name="Bourzgui I."/>
            <person name="Brown A."/>
            <person name="Cahill P."/>
            <person name="Channer S."/>
            <person name="Cheshatsang Y."/>
            <person name="Chuda L."/>
            <person name="Citroen M."/>
            <person name="Collymore A."/>
            <person name="Cooke P."/>
            <person name="Costello M."/>
            <person name="D'Aco K."/>
            <person name="Daza R."/>
            <person name="De Haan G."/>
            <person name="DeGray S."/>
            <person name="DeMaso C."/>
            <person name="Dhargay N."/>
            <person name="Dooley K."/>
            <person name="Dooley E."/>
            <person name="Doricent M."/>
            <person name="Dorje P."/>
            <person name="Dorjee K."/>
            <person name="Dupes A."/>
            <person name="Elong R."/>
            <person name="Falk J."/>
            <person name="Farina A."/>
            <person name="Faro S."/>
            <person name="Ferguson D."/>
            <person name="Fisher S."/>
            <person name="Foley C.D."/>
            <person name="Franke A."/>
            <person name="Friedrich D."/>
            <person name="Gadbois L."/>
            <person name="Gearin G."/>
            <person name="Gearin C.R."/>
            <person name="Giannoukos G."/>
            <person name="Goode T."/>
            <person name="Graham J."/>
            <person name="Grandbois E."/>
            <person name="Grewal S."/>
            <person name="Gyaltsen K."/>
            <person name="Hafez N."/>
            <person name="Hagos B."/>
            <person name="Hall J."/>
            <person name="Henson C."/>
            <person name="Hollinger A."/>
            <person name="Honan T."/>
            <person name="Huard M.D."/>
            <person name="Hughes L."/>
            <person name="Hurhula B."/>
            <person name="Husby M.E."/>
            <person name="Kamat A."/>
            <person name="Kanga B."/>
            <person name="Kashin S."/>
            <person name="Khazanovich D."/>
            <person name="Kisner P."/>
            <person name="Lance K."/>
            <person name="Lara M."/>
            <person name="Lee W."/>
            <person name="Lennon N."/>
            <person name="Letendre F."/>
            <person name="LeVine R."/>
            <person name="Lipovsky A."/>
            <person name="Liu X."/>
            <person name="Liu J."/>
            <person name="Liu S."/>
            <person name="Lokyitsang T."/>
            <person name="Lokyitsang Y."/>
            <person name="Lubonja R."/>
            <person name="Lui A."/>
            <person name="MacDonald P."/>
            <person name="Magnisalis V."/>
            <person name="Maru K."/>
            <person name="Matthews C."/>
            <person name="McCusker W."/>
            <person name="McDonough S."/>
            <person name="Mehta T."/>
            <person name="Meldrim J."/>
            <person name="Meneus L."/>
            <person name="Mihai O."/>
            <person name="Mihalev A."/>
            <person name="Mihova T."/>
            <person name="Mittelman R."/>
            <person name="Mlenga V."/>
            <person name="Montmayeur A."/>
            <person name="Mulrain L."/>
            <person name="Navidi A."/>
            <person name="Naylor J."/>
            <person name="Negash T."/>
            <person name="Nguyen T."/>
            <person name="Nguyen N."/>
            <person name="Nicol R."/>
            <person name="Norbu C."/>
            <person name="Norbu N."/>
            <person name="Novod N."/>
            <person name="O'Neill B."/>
            <person name="Osman S."/>
            <person name="Markiewicz E."/>
            <person name="Oyono O.L."/>
            <person name="Patti C."/>
            <person name="Phunkhang P."/>
            <person name="Pierre F."/>
            <person name="Priest M."/>
            <person name="Raghuraman S."/>
            <person name="Rege F."/>
            <person name="Reyes R."/>
            <person name="Rise C."/>
            <person name="Rogov P."/>
            <person name="Ross K."/>
            <person name="Ryan E."/>
            <person name="Settipalli S."/>
            <person name="Shea T."/>
            <person name="Sherpa N."/>
            <person name="Shi L."/>
            <person name="Shih D."/>
            <person name="Sparrow T."/>
            <person name="Spaulding J."/>
            <person name="Stalker J."/>
            <person name="Stange-Thomann N."/>
            <person name="Stavropoulos S."/>
            <person name="Stone C."/>
            <person name="Strader C."/>
            <person name="Tesfaye S."/>
            <person name="Thomson T."/>
            <person name="Thoulutsang Y."/>
            <person name="Thoulutsang D."/>
            <person name="Topham K."/>
            <person name="Topping I."/>
            <person name="Tsamla T."/>
            <person name="Vassiliev H."/>
            <person name="Vo A."/>
            <person name="Wangchuk T."/>
            <person name="Wangdi T."/>
            <person name="Weiand M."/>
            <person name="Wilkinson J."/>
            <person name="Wilson A."/>
            <person name="Yadav S."/>
            <person name="Young G."/>
            <person name="Yu Q."/>
            <person name="Zembek L."/>
            <person name="Zhong D."/>
            <person name="Zimmer A."/>
            <person name="Zwirko Z."/>
            <person name="Jaffe D.B."/>
            <person name="Alvarez P."/>
            <person name="Brockman W."/>
            <person name="Butler J."/>
            <person name="Chin C."/>
            <person name="Gnerre S."/>
            <person name="Grabherr M."/>
            <person name="Kleber M."/>
            <person name="Mauceli E."/>
            <person name="MacCallum I."/>
        </authorList>
    </citation>
    <scope>NUCLEOTIDE SEQUENCE [LARGE SCALE GENOMIC DNA]</scope>
    <source>
        <strain evidence="2">Rob3c / Tucson 14021-0248.25</strain>
    </source>
</reference>
<dbReference type="EMBL" id="CH480850">
    <property type="protein sequence ID" value="EDW51349.1"/>
    <property type="molecule type" value="Genomic_DNA"/>
</dbReference>
<name>B4IJZ3_DROSE</name>
<dbReference type="Proteomes" id="UP000001292">
    <property type="component" value="Unassembled WGS sequence"/>
</dbReference>
<organism evidence="2">
    <name type="scientific">Drosophila sechellia</name>
    <name type="common">Fruit fly</name>
    <dbReference type="NCBI Taxonomy" id="7238"/>
    <lineage>
        <taxon>Eukaryota</taxon>
        <taxon>Metazoa</taxon>
        <taxon>Ecdysozoa</taxon>
        <taxon>Arthropoda</taxon>
        <taxon>Hexapoda</taxon>
        <taxon>Insecta</taxon>
        <taxon>Pterygota</taxon>
        <taxon>Neoptera</taxon>
        <taxon>Endopterygota</taxon>
        <taxon>Diptera</taxon>
        <taxon>Brachycera</taxon>
        <taxon>Muscomorpha</taxon>
        <taxon>Ephydroidea</taxon>
        <taxon>Drosophilidae</taxon>
        <taxon>Drosophila</taxon>
        <taxon>Sophophora</taxon>
    </lineage>
</organism>
<evidence type="ECO:0000313" key="2">
    <source>
        <dbReference type="Proteomes" id="UP000001292"/>
    </source>
</evidence>
<dbReference type="AlphaFoldDB" id="B4IJZ3"/>